<organism evidence="3">
    <name type="scientific">freshwater metagenome</name>
    <dbReference type="NCBI Taxonomy" id="449393"/>
    <lineage>
        <taxon>unclassified sequences</taxon>
        <taxon>metagenomes</taxon>
        <taxon>ecological metagenomes</taxon>
    </lineage>
</organism>
<dbReference type="GO" id="GO:0005737">
    <property type="term" value="C:cytoplasm"/>
    <property type="evidence" value="ECO:0007669"/>
    <property type="project" value="TreeGrafter"/>
</dbReference>
<keyword evidence="1" id="KW-0456">Lyase</keyword>
<dbReference type="AlphaFoldDB" id="A0A6J6P0Q7"/>
<dbReference type="InterPro" id="IPR032465">
    <property type="entry name" value="ACMSD"/>
</dbReference>
<evidence type="ECO:0000313" key="3">
    <source>
        <dbReference type="EMBL" id="CAB4690435.1"/>
    </source>
</evidence>
<proteinExistence type="predicted"/>
<dbReference type="GO" id="GO:0019748">
    <property type="term" value="P:secondary metabolic process"/>
    <property type="evidence" value="ECO:0007669"/>
    <property type="project" value="TreeGrafter"/>
</dbReference>
<reference evidence="3" key="1">
    <citation type="submission" date="2020-05" db="EMBL/GenBank/DDBJ databases">
        <authorList>
            <person name="Chiriac C."/>
            <person name="Salcher M."/>
            <person name="Ghai R."/>
            <person name="Kavagutti S V."/>
        </authorList>
    </citation>
    <scope>NUCLEOTIDE SEQUENCE</scope>
</reference>
<dbReference type="EMBL" id="CAFBQF010000002">
    <property type="protein sequence ID" value="CAB5044171.1"/>
    <property type="molecule type" value="Genomic_DNA"/>
</dbReference>
<sequence length="408" mass="47180">MENLGEANFVREMAVGKREGFNSREHLRNAELQADQRGYKDILIVDVDAHHYENQYFGEIFKYIEDPVLKHLALQRDGNPANILFNSPNNQFNAGRLLRYGGIPHEEAEGNEHPETTRSRRQRTAIGIDYQIIFPTPMLALGMHPDPQIETALSWAYTRWWTEEVLPQDNSVKSMVYLPFFDVDASIRMIKTFGEMPGVIGFMVTSTRYAAVHDNKYMRLYAMLEERGMPLGFHAAFNQQERLFEGMNRFISVHSIGFVLNTLIHATNMIINGIPERFPKLKILLIESGLAWIPFLMQRLDNEYLMRTNEAPLLKKLPSQYLAENFYYSSQPLESTNMEALELTMKMMNAKTQLLYSSDYPHWDFDLPSVIWDLPFLDDQAKRNILGLNSLEVFPKLKAEVLGKMKNA</sequence>
<evidence type="ECO:0000256" key="1">
    <source>
        <dbReference type="ARBA" id="ARBA00023239"/>
    </source>
</evidence>
<feature type="domain" description="Amidohydrolase-related" evidence="2">
    <location>
        <begin position="127"/>
        <end position="395"/>
    </location>
</feature>
<dbReference type="Pfam" id="PF04909">
    <property type="entry name" value="Amidohydro_2"/>
    <property type="match status" value="1"/>
</dbReference>
<dbReference type="Gene3D" id="3.20.20.140">
    <property type="entry name" value="Metal-dependent hydrolases"/>
    <property type="match status" value="1"/>
</dbReference>
<evidence type="ECO:0000259" key="2">
    <source>
        <dbReference type="Pfam" id="PF04909"/>
    </source>
</evidence>
<evidence type="ECO:0000313" key="7">
    <source>
        <dbReference type="EMBL" id="CAB5044171.1"/>
    </source>
</evidence>
<dbReference type="EMBL" id="CAEZXW010000001">
    <property type="protein sequence ID" value="CAB4690435.1"/>
    <property type="molecule type" value="Genomic_DNA"/>
</dbReference>
<evidence type="ECO:0000313" key="4">
    <source>
        <dbReference type="EMBL" id="CAB4763761.1"/>
    </source>
</evidence>
<dbReference type="EMBL" id="CAFBMD010000001">
    <property type="protein sequence ID" value="CAB4887389.1"/>
    <property type="molecule type" value="Genomic_DNA"/>
</dbReference>
<gene>
    <name evidence="3" type="ORF">UFOPK2593_00010</name>
    <name evidence="4" type="ORF">UFOPK2894_00053</name>
    <name evidence="5" type="ORF">UFOPK3492_00028</name>
    <name evidence="6" type="ORF">UFOPK4234_00070</name>
    <name evidence="7" type="ORF">UFOPK4295_00078</name>
</gene>
<protein>
    <submittedName>
        <fullName evidence="3">Unannotated protein</fullName>
    </submittedName>
</protein>
<dbReference type="GO" id="GO:0016787">
    <property type="term" value="F:hydrolase activity"/>
    <property type="evidence" value="ECO:0007669"/>
    <property type="project" value="InterPro"/>
</dbReference>
<dbReference type="GO" id="GO:0016831">
    <property type="term" value="F:carboxy-lyase activity"/>
    <property type="evidence" value="ECO:0007669"/>
    <property type="project" value="InterPro"/>
</dbReference>
<dbReference type="EMBL" id="CAEZZQ010000002">
    <property type="protein sequence ID" value="CAB4763761.1"/>
    <property type="molecule type" value="Genomic_DNA"/>
</dbReference>
<dbReference type="InterPro" id="IPR006680">
    <property type="entry name" value="Amidohydro-rel"/>
</dbReference>
<dbReference type="InterPro" id="IPR032466">
    <property type="entry name" value="Metal_Hydrolase"/>
</dbReference>
<evidence type="ECO:0000313" key="6">
    <source>
        <dbReference type="EMBL" id="CAB5033489.1"/>
    </source>
</evidence>
<evidence type="ECO:0000313" key="5">
    <source>
        <dbReference type="EMBL" id="CAB4887389.1"/>
    </source>
</evidence>
<dbReference type="SUPFAM" id="SSF51556">
    <property type="entry name" value="Metallo-dependent hydrolases"/>
    <property type="match status" value="1"/>
</dbReference>
<name>A0A6J6P0Q7_9ZZZZ</name>
<dbReference type="EMBL" id="CAFBQA010000002">
    <property type="protein sequence ID" value="CAB5033489.1"/>
    <property type="molecule type" value="Genomic_DNA"/>
</dbReference>
<accession>A0A6J6P0Q7</accession>
<dbReference type="PANTHER" id="PTHR21240">
    <property type="entry name" value="2-AMINO-3-CARBOXYLMUCONATE-6-SEMIALDEHYDE DECARBOXYLASE"/>
    <property type="match status" value="1"/>
</dbReference>
<dbReference type="PANTHER" id="PTHR21240:SF28">
    <property type="entry name" value="ISO-OROTATE DECARBOXYLASE (EUROFUNG)"/>
    <property type="match status" value="1"/>
</dbReference>